<gene>
    <name evidence="1" type="ORF">ES332_D06G033800v1</name>
</gene>
<sequence length="315" mass="37583">MYKFLVKHANDDDLLSCYQIVCHEKKYLLAFEYYLNIMEFFEKQKSDWKHRHSQRNRASWFSYIRRDFVNIFLDAARIWARKTDKSICKSIYTENPIKCLFITRNGFECRVKVLPNLDGPMSKMDDDIEELKKLMDVIINYPFGSDKPDYDCFNLSFELSFFSLSQRDYMSPRCLLDSPFIWEDVDKCRFLINLDYLLKRGMSLDGNLSNWVHSLYGKPMLYKVYDYSRKSYELLSAAAVVRFCSNVLRHYNEYANECGEIKIGKIRIVRKLSEALPNFFVDLFDGCVNHAYCLEELYKPNKQAFRKPLASEYRY</sequence>
<name>A0A5D2KE35_GOSTO</name>
<protein>
    <submittedName>
        <fullName evidence="1">Uncharacterized protein</fullName>
    </submittedName>
</protein>
<dbReference type="EMBL" id="CM017628">
    <property type="protein sequence ID" value="TYH65104.1"/>
    <property type="molecule type" value="Genomic_DNA"/>
</dbReference>
<keyword evidence="2" id="KW-1185">Reference proteome</keyword>
<evidence type="ECO:0000313" key="1">
    <source>
        <dbReference type="EMBL" id="TYH65104.1"/>
    </source>
</evidence>
<organism evidence="1 2">
    <name type="scientific">Gossypium tomentosum</name>
    <name type="common">Hawaiian cotton</name>
    <name type="synonym">Gossypium sandvicense</name>
    <dbReference type="NCBI Taxonomy" id="34277"/>
    <lineage>
        <taxon>Eukaryota</taxon>
        <taxon>Viridiplantae</taxon>
        <taxon>Streptophyta</taxon>
        <taxon>Embryophyta</taxon>
        <taxon>Tracheophyta</taxon>
        <taxon>Spermatophyta</taxon>
        <taxon>Magnoliopsida</taxon>
        <taxon>eudicotyledons</taxon>
        <taxon>Gunneridae</taxon>
        <taxon>Pentapetalae</taxon>
        <taxon>rosids</taxon>
        <taxon>malvids</taxon>
        <taxon>Malvales</taxon>
        <taxon>Malvaceae</taxon>
        <taxon>Malvoideae</taxon>
        <taxon>Gossypium</taxon>
    </lineage>
</organism>
<reference evidence="1 2" key="1">
    <citation type="submission" date="2019-07" db="EMBL/GenBank/DDBJ databases">
        <title>WGS assembly of Gossypium tomentosum.</title>
        <authorList>
            <person name="Chen Z.J."/>
            <person name="Sreedasyam A."/>
            <person name="Ando A."/>
            <person name="Song Q."/>
            <person name="De L."/>
            <person name="Hulse-Kemp A."/>
            <person name="Ding M."/>
            <person name="Ye W."/>
            <person name="Kirkbride R."/>
            <person name="Jenkins J."/>
            <person name="Plott C."/>
            <person name="Lovell J."/>
            <person name="Lin Y.-M."/>
            <person name="Vaughn R."/>
            <person name="Liu B."/>
            <person name="Li W."/>
            <person name="Simpson S."/>
            <person name="Scheffler B."/>
            <person name="Saski C."/>
            <person name="Grover C."/>
            <person name="Hu G."/>
            <person name="Conover J."/>
            <person name="Carlson J."/>
            <person name="Shu S."/>
            <person name="Boston L."/>
            <person name="Williams M."/>
            <person name="Peterson D."/>
            <person name="Mcgee K."/>
            <person name="Jones D."/>
            <person name="Wendel J."/>
            <person name="Stelly D."/>
            <person name="Grimwood J."/>
            <person name="Schmutz J."/>
        </authorList>
    </citation>
    <scope>NUCLEOTIDE SEQUENCE [LARGE SCALE GENOMIC DNA]</scope>
    <source>
        <strain evidence="1">7179.01</strain>
    </source>
</reference>
<dbReference type="Proteomes" id="UP000322667">
    <property type="component" value="Chromosome D06"/>
</dbReference>
<accession>A0A5D2KE35</accession>
<dbReference type="AlphaFoldDB" id="A0A5D2KE35"/>
<evidence type="ECO:0000313" key="2">
    <source>
        <dbReference type="Proteomes" id="UP000322667"/>
    </source>
</evidence>
<proteinExistence type="predicted"/>